<dbReference type="InterPro" id="IPR058193">
    <property type="entry name" value="VanY/YodJ_core_dom"/>
</dbReference>
<keyword evidence="4" id="KW-1185">Reference proteome</keyword>
<dbReference type="InterPro" id="IPR052179">
    <property type="entry name" value="DD-CPase-like"/>
</dbReference>
<protein>
    <submittedName>
        <fullName evidence="3">D-alanyl-D-alanine carboxypeptidase family protein</fullName>
    </submittedName>
</protein>
<keyword evidence="1" id="KW-0732">Signal</keyword>
<keyword evidence="3" id="KW-0645">Protease</keyword>
<dbReference type="PANTHER" id="PTHR34385:SF1">
    <property type="entry name" value="PEPTIDOGLYCAN L-ALANYL-D-GLUTAMATE ENDOPEPTIDASE CWLK"/>
    <property type="match status" value="1"/>
</dbReference>
<keyword evidence="3" id="KW-0121">Carboxypeptidase</keyword>
<dbReference type="Gene3D" id="3.30.1380.10">
    <property type="match status" value="1"/>
</dbReference>
<dbReference type="EMBL" id="JAVALS010000009">
    <property type="protein sequence ID" value="MDP5227927.1"/>
    <property type="molecule type" value="Genomic_DNA"/>
</dbReference>
<keyword evidence="3" id="KW-0378">Hydrolase</keyword>
<reference evidence="3 4" key="1">
    <citation type="submission" date="2023-08" db="EMBL/GenBank/DDBJ databases">
        <title>Arthrobacter horti sp. nov., isolated from forest soil.</title>
        <authorList>
            <person name="Park M."/>
        </authorList>
    </citation>
    <scope>NUCLEOTIDE SEQUENCE [LARGE SCALE GENOMIC DNA]</scope>
    <source>
        <strain evidence="3 4">YJM1</strain>
    </source>
</reference>
<dbReference type="Pfam" id="PF02557">
    <property type="entry name" value="VanY"/>
    <property type="match status" value="1"/>
</dbReference>
<name>A0ABT9IQR3_9MICC</name>
<dbReference type="CDD" id="cd14852">
    <property type="entry name" value="LD-carboxypeptidase"/>
    <property type="match status" value="1"/>
</dbReference>
<sequence>MSAPRRFAAFLALLLCLGMIGPPAQAADDGGAIAAAYQRLGGPSGRLGQPLNAVRCGLVRGGCYQNFQGGDIHWSAASGAHATWGGIGARWGQLGWEAGQLGYPLAEEHCGLLRSGCYQDFQGGKIYWSPTSGAQPVWGAILQRYATLGWENSKLGYAVSGEHCGLRGGGCYQDFQGGKIYWSPSLGTNPVWGAILGYWGRYGWENGPFGYPTSAETCSGSCWQDFWGGRITWNPNAPMSYTLWSWNPLIAVNKRLPLNPVSYVPSPLVTVGNQQMRSDAAGALQRMINDAAASGVAITTVSGYRSYDTQYQLYWSYVAQYGQATADTISARPGFSEHQTGLAMDIGNPDGNCGLLACFRYTPAGAFAAANAWKYGFIVRYPDGYQPVTGYTYEPWHLRYVGADAAAQMHNWGVPTLEQYFAIGAAPGY</sequence>
<evidence type="ECO:0000313" key="3">
    <source>
        <dbReference type="EMBL" id="MDP5227927.1"/>
    </source>
</evidence>
<feature type="chain" id="PRO_5047335623" evidence="1">
    <location>
        <begin position="27"/>
        <end position="429"/>
    </location>
</feature>
<comment type="caution">
    <text evidence="3">The sequence shown here is derived from an EMBL/GenBank/DDBJ whole genome shotgun (WGS) entry which is preliminary data.</text>
</comment>
<feature type="domain" description="D-alanyl-D-alanine carboxypeptidase-like core" evidence="2">
    <location>
        <begin position="274"/>
        <end position="402"/>
    </location>
</feature>
<dbReference type="InterPro" id="IPR013207">
    <property type="entry name" value="LGFP"/>
</dbReference>
<dbReference type="Pfam" id="PF08310">
    <property type="entry name" value="LGFP"/>
    <property type="match status" value="3"/>
</dbReference>
<dbReference type="SUPFAM" id="SSF55166">
    <property type="entry name" value="Hedgehog/DD-peptidase"/>
    <property type="match status" value="1"/>
</dbReference>
<dbReference type="InterPro" id="IPR003709">
    <property type="entry name" value="VanY-like_core_dom"/>
</dbReference>
<accession>A0ABT9IQR3</accession>
<evidence type="ECO:0000259" key="2">
    <source>
        <dbReference type="Pfam" id="PF02557"/>
    </source>
</evidence>
<dbReference type="RefSeq" id="WP_305996981.1">
    <property type="nucleotide sequence ID" value="NZ_JAVALS010000009.1"/>
</dbReference>
<gene>
    <name evidence="3" type="ORF">Q9R02_12235</name>
</gene>
<dbReference type="Proteomes" id="UP001232725">
    <property type="component" value="Unassembled WGS sequence"/>
</dbReference>
<dbReference type="GO" id="GO:0004180">
    <property type="term" value="F:carboxypeptidase activity"/>
    <property type="evidence" value="ECO:0007669"/>
    <property type="project" value="UniProtKB-KW"/>
</dbReference>
<dbReference type="InterPro" id="IPR009045">
    <property type="entry name" value="Zn_M74/Hedgehog-like"/>
</dbReference>
<proteinExistence type="predicted"/>
<feature type="signal peptide" evidence="1">
    <location>
        <begin position="1"/>
        <end position="26"/>
    </location>
</feature>
<evidence type="ECO:0000313" key="4">
    <source>
        <dbReference type="Proteomes" id="UP001232725"/>
    </source>
</evidence>
<evidence type="ECO:0000256" key="1">
    <source>
        <dbReference type="SAM" id="SignalP"/>
    </source>
</evidence>
<organism evidence="3 4">
    <name type="scientific">Arthrobacter horti</name>
    <dbReference type="NCBI Taxonomy" id="3068273"/>
    <lineage>
        <taxon>Bacteria</taxon>
        <taxon>Bacillati</taxon>
        <taxon>Actinomycetota</taxon>
        <taxon>Actinomycetes</taxon>
        <taxon>Micrococcales</taxon>
        <taxon>Micrococcaceae</taxon>
        <taxon>Arthrobacter</taxon>
    </lineage>
</organism>
<dbReference type="PANTHER" id="PTHR34385">
    <property type="entry name" value="D-ALANYL-D-ALANINE CARBOXYPEPTIDASE"/>
    <property type="match status" value="1"/>
</dbReference>